<sequence length="424" mass="44252">MAKAFSTGAIASGKSYSSFMNYSPPVLSAGLVQHALLSGSTQLTILRIVDETGSASLGDIADGLGDHPDAAGAVLVMVDLGILVIDYVGVIDEHALVRRAPSDFDPTSSVSELGARCSGSGVGQSVQSVQASPDELPLPSGIDRMVTSPFAPAVYVATPEARRSLGKIGALARPGIYALIGERQVYIGASSSVGARVAGGQQPIADIKTIVVITDANNSLSDADVLAAERMFFSRVQATRAFSVMNELPMGAAVDAQRYSEIDAFLAQACLTLRHNGLLFAGGTARAVLAGPRNEAGRVGPLRLFNELPNGDRLELCFDDGLVALAARQHDNRWVLLQGSDVRIETAASANSSTRFQRSAWLHAGLLELAADGSSFVTTRDLIFRSGSGVAQFCVGSKGRTRDSWQPIDPDGGLDPNTAALIAA</sequence>
<protein>
    <submittedName>
        <fullName evidence="1">Uncharacterized protein</fullName>
    </submittedName>
</protein>
<proteinExistence type="predicted"/>
<evidence type="ECO:0000313" key="1">
    <source>
        <dbReference type="EMBL" id="SFV38565.1"/>
    </source>
</evidence>
<reference evidence="1 2" key="1">
    <citation type="submission" date="2016-10" db="EMBL/GenBank/DDBJ databases">
        <authorList>
            <person name="de Groot N.N."/>
        </authorList>
    </citation>
    <scope>NUCLEOTIDE SEQUENCE [LARGE SCALE GENOMIC DNA]</scope>
    <source>
        <strain evidence="1 2">IPL20</strain>
    </source>
</reference>
<keyword evidence="2" id="KW-1185">Reference proteome</keyword>
<accession>A0A1I7NV68</accession>
<dbReference type="AlphaFoldDB" id="A0A1I7NV68"/>
<dbReference type="RefSeq" id="WP_139232625.1">
    <property type="nucleotide sequence ID" value="NZ_FPCK01000004.1"/>
</dbReference>
<dbReference type="EMBL" id="FPCK01000004">
    <property type="protein sequence ID" value="SFV38565.1"/>
    <property type="molecule type" value="Genomic_DNA"/>
</dbReference>
<organism evidence="1 2">
    <name type="scientific">Devosia crocina</name>
    <dbReference type="NCBI Taxonomy" id="429728"/>
    <lineage>
        <taxon>Bacteria</taxon>
        <taxon>Pseudomonadati</taxon>
        <taxon>Pseudomonadota</taxon>
        <taxon>Alphaproteobacteria</taxon>
        <taxon>Hyphomicrobiales</taxon>
        <taxon>Devosiaceae</taxon>
        <taxon>Devosia</taxon>
    </lineage>
</organism>
<dbReference type="Proteomes" id="UP000199074">
    <property type="component" value="Unassembled WGS sequence"/>
</dbReference>
<name>A0A1I7NV68_9HYPH</name>
<evidence type="ECO:0000313" key="2">
    <source>
        <dbReference type="Proteomes" id="UP000199074"/>
    </source>
</evidence>
<dbReference type="STRING" id="429728.SAMN05216456_3500"/>
<dbReference type="OrthoDB" id="7938661at2"/>
<gene>
    <name evidence="1" type="ORF">SAMN05216456_3500</name>
</gene>